<feature type="region of interest" description="Disordered" evidence="1">
    <location>
        <begin position="266"/>
        <end position="289"/>
    </location>
</feature>
<dbReference type="AlphaFoldDB" id="A0AAN8WZ34"/>
<feature type="region of interest" description="Disordered" evidence="1">
    <location>
        <begin position="159"/>
        <end position="228"/>
    </location>
</feature>
<comment type="caution">
    <text evidence="2">The sequence shown here is derived from an EMBL/GenBank/DDBJ whole genome shotgun (WGS) entry which is preliminary data.</text>
</comment>
<evidence type="ECO:0000313" key="3">
    <source>
        <dbReference type="Proteomes" id="UP001381693"/>
    </source>
</evidence>
<gene>
    <name evidence="2" type="ORF">SK128_000171</name>
</gene>
<feature type="region of interest" description="Disordered" evidence="1">
    <location>
        <begin position="1"/>
        <end position="25"/>
    </location>
</feature>
<evidence type="ECO:0000256" key="1">
    <source>
        <dbReference type="SAM" id="MobiDB-lite"/>
    </source>
</evidence>
<feature type="compositionally biased region" description="Low complexity" evidence="1">
    <location>
        <begin position="159"/>
        <end position="173"/>
    </location>
</feature>
<feature type="region of interest" description="Disordered" evidence="1">
    <location>
        <begin position="41"/>
        <end position="82"/>
    </location>
</feature>
<sequence>MSGSVGEAVAAAARDRATRYQSVQRDTTLGYPYQVAMPDGEERHHHCHLSPNRKSLSTSDSQAVCPDSPESQRKATAEPGLSHRTLRDNVMLLAEITREYIKSPPNKTPFDVESEGPHRSYSMGVFPVHGEMVGVQGVAHLQRHSASLDAKSNPHAIVSMASSASPSSSSWPDESSRGSPRRARKTGGSGNRGSLSFANRIGAIQFTSPKNDRGPSTSQDGGRRGSRHQGVLVSDTVLSSQEHNVPLTYGPAASALANITMVPVPCGPSSSSPAYPSESGASQGGRIGGSLGVQGDLLQALEHSSHSGCNTSADQDHPSVYSERVYAGPCQNSRVRPILKHCLMYAGKAAIGRVIMGLPHGTGACKSQEACIQTHQKRAKHARTIAVGTSRCSGG</sequence>
<organism evidence="2 3">
    <name type="scientific">Halocaridina rubra</name>
    <name type="common">Hawaiian red shrimp</name>
    <dbReference type="NCBI Taxonomy" id="373956"/>
    <lineage>
        <taxon>Eukaryota</taxon>
        <taxon>Metazoa</taxon>
        <taxon>Ecdysozoa</taxon>
        <taxon>Arthropoda</taxon>
        <taxon>Crustacea</taxon>
        <taxon>Multicrustacea</taxon>
        <taxon>Malacostraca</taxon>
        <taxon>Eumalacostraca</taxon>
        <taxon>Eucarida</taxon>
        <taxon>Decapoda</taxon>
        <taxon>Pleocyemata</taxon>
        <taxon>Caridea</taxon>
        <taxon>Atyoidea</taxon>
        <taxon>Atyidae</taxon>
        <taxon>Halocaridina</taxon>
    </lineage>
</organism>
<name>A0AAN8WZ34_HALRR</name>
<keyword evidence="3" id="KW-1185">Reference proteome</keyword>
<protein>
    <submittedName>
        <fullName evidence="2">Uncharacterized protein</fullName>
    </submittedName>
</protein>
<dbReference type="Proteomes" id="UP001381693">
    <property type="component" value="Unassembled WGS sequence"/>
</dbReference>
<evidence type="ECO:0000313" key="2">
    <source>
        <dbReference type="EMBL" id="KAK7069094.1"/>
    </source>
</evidence>
<feature type="compositionally biased region" description="Polar residues" evidence="1">
    <location>
        <begin position="52"/>
        <end position="62"/>
    </location>
</feature>
<reference evidence="2 3" key="1">
    <citation type="submission" date="2023-11" db="EMBL/GenBank/DDBJ databases">
        <title>Halocaridina rubra genome assembly.</title>
        <authorList>
            <person name="Smith C."/>
        </authorList>
    </citation>
    <scope>NUCLEOTIDE SEQUENCE [LARGE SCALE GENOMIC DNA]</scope>
    <source>
        <strain evidence="2">EP-1</strain>
        <tissue evidence="2">Whole</tissue>
    </source>
</reference>
<proteinExistence type="predicted"/>
<dbReference type="EMBL" id="JAXCGZ010017026">
    <property type="protein sequence ID" value="KAK7069094.1"/>
    <property type="molecule type" value="Genomic_DNA"/>
</dbReference>
<feature type="compositionally biased region" description="Low complexity" evidence="1">
    <location>
        <begin position="266"/>
        <end position="281"/>
    </location>
</feature>
<accession>A0AAN8WZ34</accession>
<feature type="compositionally biased region" description="Polar residues" evidence="1">
    <location>
        <begin position="205"/>
        <end position="220"/>
    </location>
</feature>